<evidence type="ECO:0000313" key="2">
    <source>
        <dbReference type="EMBL" id="QJI01053.1"/>
    </source>
</evidence>
<dbReference type="AlphaFoldDB" id="A0A6M3KIG2"/>
<sequence>MRSRIVPLLFALSALLSGICLALSTRPDPLAGPNNSWVLTVTDTDIDAAAEIVCADTGYTAMTVDTTLTFAYGTGESVGADSALIWILGIKADSTRALERFVIPTLSDTTTSEWLGLEQVWLDTVEPYSIMVYQTSASLHATIQDSIIAGEMWSPVAHHYTAKNEWEYLEDVTFSQPSGTTGSIIWELRHYPSMADARDPTDGYIVLAKEITRVMLTDTQSGVTIPLNKALSPASYTVAWATGSSANMTGTVQLRGRRQR</sequence>
<gene>
    <name evidence="1" type="ORF">MM415A00504_0002</name>
    <name evidence="2" type="ORF">TM448B02249_0012</name>
</gene>
<organism evidence="1">
    <name type="scientific">viral metagenome</name>
    <dbReference type="NCBI Taxonomy" id="1070528"/>
    <lineage>
        <taxon>unclassified sequences</taxon>
        <taxon>metagenomes</taxon>
        <taxon>organismal metagenomes</taxon>
    </lineage>
</organism>
<accession>A0A6M3KIG2</accession>
<dbReference type="EMBL" id="MT142465">
    <property type="protein sequence ID" value="QJA81602.1"/>
    <property type="molecule type" value="Genomic_DNA"/>
</dbReference>
<protein>
    <submittedName>
        <fullName evidence="1">Uncharacterized protein</fullName>
    </submittedName>
</protein>
<proteinExistence type="predicted"/>
<name>A0A6M3KIG2_9ZZZZ</name>
<evidence type="ECO:0000313" key="1">
    <source>
        <dbReference type="EMBL" id="QJA81602.1"/>
    </source>
</evidence>
<reference evidence="1" key="1">
    <citation type="submission" date="2020-03" db="EMBL/GenBank/DDBJ databases">
        <title>The deep terrestrial virosphere.</title>
        <authorList>
            <person name="Holmfeldt K."/>
            <person name="Nilsson E."/>
            <person name="Simone D."/>
            <person name="Lopez-Fernandez M."/>
            <person name="Wu X."/>
            <person name="de Brujin I."/>
            <person name="Lundin D."/>
            <person name="Andersson A."/>
            <person name="Bertilsson S."/>
            <person name="Dopson M."/>
        </authorList>
    </citation>
    <scope>NUCLEOTIDE SEQUENCE</scope>
    <source>
        <strain evidence="1">MM415A00504</strain>
        <strain evidence="2">TM448B02249</strain>
    </source>
</reference>
<dbReference type="EMBL" id="MT144894">
    <property type="protein sequence ID" value="QJI01053.1"/>
    <property type="molecule type" value="Genomic_DNA"/>
</dbReference>